<keyword evidence="3 7" id="KW-1133">Transmembrane helix</keyword>
<evidence type="ECO:0000313" key="8">
    <source>
        <dbReference type="EMBL" id="KAF7156270.1"/>
    </source>
</evidence>
<keyword evidence="10" id="KW-1185">Reference proteome</keyword>
<evidence type="ECO:0000256" key="3">
    <source>
        <dbReference type="ARBA" id="ARBA00022989"/>
    </source>
</evidence>
<protein>
    <recommendedName>
        <fullName evidence="11">DUF1772-domain-containing protein</fullName>
    </recommendedName>
</protein>
<dbReference type="GO" id="GO:0016020">
    <property type="term" value="C:membrane"/>
    <property type="evidence" value="ECO:0007669"/>
    <property type="project" value="UniProtKB-SubCell"/>
</dbReference>
<dbReference type="PANTHER" id="PTHR35042">
    <property type="entry name" value="ANTHRONE OXYGENASE ENCC"/>
    <property type="match status" value="1"/>
</dbReference>
<reference evidence="9" key="1">
    <citation type="submission" date="2020-06" db="EMBL/GenBank/DDBJ databases">
        <title>Draft genome sequences of strains closely related to Aspergillus parafelis and Aspergillus hiratsukae.</title>
        <authorList>
            <person name="Dos Santos R.A.C."/>
            <person name="Rivero-Menendez O."/>
            <person name="Steenwyk J.L."/>
            <person name="Mead M.E."/>
            <person name="Goldman G.H."/>
            <person name="Alastruey-Izquierdo A."/>
            <person name="Rokas A."/>
        </authorList>
    </citation>
    <scope>NUCLEOTIDE SEQUENCE</scope>
    <source>
        <strain evidence="8">CNM-CM5623</strain>
        <strain evidence="9">CNM-CM7691</strain>
    </source>
</reference>
<dbReference type="Pfam" id="PF08592">
    <property type="entry name" value="Anthrone_oxy"/>
    <property type="match status" value="1"/>
</dbReference>
<keyword evidence="5 7" id="KW-0472">Membrane</keyword>
<dbReference type="InterPro" id="IPR013901">
    <property type="entry name" value="Anthrone_oxy"/>
</dbReference>
<keyword evidence="4" id="KW-0560">Oxidoreductase</keyword>
<proteinExistence type="inferred from homology"/>
<feature type="transmembrane region" description="Helical" evidence="7">
    <location>
        <begin position="63"/>
        <end position="81"/>
    </location>
</feature>
<dbReference type="PANTHER" id="PTHR35042:SF1">
    <property type="entry name" value="DUF1772-DOMAIN-CONTAINING PROTEIN"/>
    <property type="match status" value="1"/>
</dbReference>
<dbReference type="Proteomes" id="UP000641853">
    <property type="component" value="Unassembled WGS sequence"/>
</dbReference>
<name>A0A8H6QZB0_9EURO</name>
<comment type="caution">
    <text evidence="9">The sequence shown here is derived from an EMBL/GenBank/DDBJ whole genome shotgun (WGS) entry which is preliminary data.</text>
</comment>
<keyword evidence="2 7" id="KW-0812">Transmembrane</keyword>
<evidence type="ECO:0000256" key="6">
    <source>
        <dbReference type="ARBA" id="ARBA00034313"/>
    </source>
</evidence>
<keyword evidence="4" id="KW-0503">Monooxygenase</keyword>
<dbReference type="Proteomes" id="UP000654922">
    <property type="component" value="Unassembled WGS sequence"/>
</dbReference>
<dbReference type="EMBL" id="JACBAG010001801">
    <property type="protein sequence ID" value="KAF7181808.1"/>
    <property type="molecule type" value="Genomic_DNA"/>
</dbReference>
<evidence type="ECO:0000256" key="2">
    <source>
        <dbReference type="ARBA" id="ARBA00022692"/>
    </source>
</evidence>
<dbReference type="EMBL" id="JACBAE010001398">
    <property type="protein sequence ID" value="KAF7156270.1"/>
    <property type="molecule type" value="Genomic_DNA"/>
</dbReference>
<gene>
    <name evidence="8" type="ORF">CNMCM5623_009663</name>
    <name evidence="9" type="ORF">CNMCM7691_001105</name>
</gene>
<evidence type="ECO:0000256" key="1">
    <source>
        <dbReference type="ARBA" id="ARBA00004141"/>
    </source>
</evidence>
<evidence type="ECO:0000256" key="5">
    <source>
        <dbReference type="ARBA" id="ARBA00023136"/>
    </source>
</evidence>
<evidence type="ECO:0000256" key="4">
    <source>
        <dbReference type="ARBA" id="ARBA00023033"/>
    </source>
</evidence>
<evidence type="ECO:0008006" key="11">
    <source>
        <dbReference type="Google" id="ProtNLM"/>
    </source>
</evidence>
<evidence type="ECO:0000256" key="7">
    <source>
        <dbReference type="SAM" id="Phobius"/>
    </source>
</evidence>
<dbReference type="AlphaFoldDB" id="A0A8H6QZB0"/>
<dbReference type="OrthoDB" id="5954308at2759"/>
<accession>A0A8H6QZB0</accession>
<organism evidence="9 10">
    <name type="scientific">Aspergillus felis</name>
    <dbReference type="NCBI Taxonomy" id="1287682"/>
    <lineage>
        <taxon>Eukaryota</taxon>
        <taxon>Fungi</taxon>
        <taxon>Dikarya</taxon>
        <taxon>Ascomycota</taxon>
        <taxon>Pezizomycotina</taxon>
        <taxon>Eurotiomycetes</taxon>
        <taxon>Eurotiomycetidae</taxon>
        <taxon>Eurotiales</taxon>
        <taxon>Aspergillaceae</taxon>
        <taxon>Aspergillus</taxon>
        <taxon>Aspergillus subgen. Fumigati</taxon>
    </lineage>
</organism>
<feature type="transmembrane region" description="Helical" evidence="7">
    <location>
        <begin position="101"/>
        <end position="119"/>
    </location>
</feature>
<evidence type="ECO:0000313" key="9">
    <source>
        <dbReference type="EMBL" id="KAF7181808.1"/>
    </source>
</evidence>
<comment type="subcellular location">
    <subcellularLocation>
        <location evidence="1">Membrane</location>
        <topology evidence="1">Multi-pass membrane protein</topology>
    </subcellularLocation>
</comment>
<comment type="similarity">
    <text evidence="6">Belongs to the anthrone oxygenase family.</text>
</comment>
<sequence>MWSSVGFRIAQAIGFTGAAWLSGNIAALSMNAVPSLLRAQKETNLPLTATAKQWRELYEAGKAQNPPVAALTAAAFVYLALSSRSAAPLFRAVPCSRAGLYTTAAILTIGIVPFTIVAMSKTNDALLKVAGSNGGSSVASDAEIEGLLHDWVSLNRVRSFLPLLGSLTAIAAALL</sequence>
<dbReference type="GO" id="GO:0004497">
    <property type="term" value="F:monooxygenase activity"/>
    <property type="evidence" value="ECO:0007669"/>
    <property type="project" value="UniProtKB-KW"/>
</dbReference>
<evidence type="ECO:0000313" key="10">
    <source>
        <dbReference type="Proteomes" id="UP000641853"/>
    </source>
</evidence>